<dbReference type="InterPro" id="IPR027417">
    <property type="entry name" value="P-loop_NTPase"/>
</dbReference>
<dbReference type="Proteomes" id="UP001069802">
    <property type="component" value="Unassembled WGS sequence"/>
</dbReference>
<evidence type="ECO:0000313" key="7">
    <source>
        <dbReference type="Proteomes" id="UP001069802"/>
    </source>
</evidence>
<keyword evidence="7" id="KW-1185">Reference proteome</keyword>
<evidence type="ECO:0000313" key="6">
    <source>
        <dbReference type="EMBL" id="MCZ4280564.1"/>
    </source>
</evidence>
<evidence type="ECO:0000256" key="2">
    <source>
        <dbReference type="ARBA" id="ARBA00022448"/>
    </source>
</evidence>
<proteinExistence type="inferred from homology"/>
<dbReference type="EMBL" id="JAPWGY010000002">
    <property type="protein sequence ID" value="MCZ4280564.1"/>
    <property type="molecule type" value="Genomic_DNA"/>
</dbReference>
<comment type="similarity">
    <text evidence="1">Belongs to the ABC transporter superfamily.</text>
</comment>
<dbReference type="PROSITE" id="PS00211">
    <property type="entry name" value="ABC_TRANSPORTER_1"/>
    <property type="match status" value="1"/>
</dbReference>
<dbReference type="SMART" id="SM00382">
    <property type="entry name" value="AAA"/>
    <property type="match status" value="1"/>
</dbReference>
<keyword evidence="4 6" id="KW-0067">ATP-binding</keyword>
<name>A0ABT4LHJ1_9PROT</name>
<feature type="domain" description="ABC transporter" evidence="5">
    <location>
        <begin position="19"/>
        <end position="248"/>
    </location>
</feature>
<evidence type="ECO:0000256" key="1">
    <source>
        <dbReference type="ARBA" id="ARBA00005417"/>
    </source>
</evidence>
<reference evidence="6" key="1">
    <citation type="submission" date="2022-12" db="EMBL/GenBank/DDBJ databases">
        <title>Bacterial isolates from different developmental stages of Nematostella vectensis.</title>
        <authorList>
            <person name="Fraune S."/>
        </authorList>
    </citation>
    <scope>NUCLEOTIDE SEQUENCE</scope>
    <source>
        <strain evidence="6">G21630-S1</strain>
    </source>
</reference>
<dbReference type="PANTHER" id="PTHR42788">
    <property type="entry name" value="TAURINE IMPORT ATP-BINDING PROTEIN-RELATED"/>
    <property type="match status" value="1"/>
</dbReference>
<dbReference type="SUPFAM" id="SSF52540">
    <property type="entry name" value="P-loop containing nucleoside triphosphate hydrolases"/>
    <property type="match status" value="1"/>
</dbReference>
<dbReference type="Pfam" id="PF00005">
    <property type="entry name" value="ABC_tran"/>
    <property type="match status" value="1"/>
</dbReference>
<sequence length="265" mass="29616">MTSHEKALLAIKVPPAPTIQFRNFSFSYKGQLLFDRLDLDLATGCWNLLLGRSGVGKTSLLRALAGLLPDTSYSGEILFDGKKLVSDQVSWMTQDDLLLPWLSVVENSLLGNRLRAWSRSPFPIIARNKAENLLRALGLGEHLHKRPAELSGGMRQRVALARTLLEDRPVVLLDEPFSALDALTRSEMQDLAFEQLMHKTVIMITHDPREALRLGHDIYLLKGSPVQLTRVSPPETVPLRSGFSSELQWCENRIIAELSLAGEIM</sequence>
<dbReference type="Gene3D" id="3.40.50.300">
    <property type="entry name" value="P-loop containing nucleotide triphosphate hydrolases"/>
    <property type="match status" value="1"/>
</dbReference>
<evidence type="ECO:0000256" key="4">
    <source>
        <dbReference type="ARBA" id="ARBA00022840"/>
    </source>
</evidence>
<protein>
    <submittedName>
        <fullName evidence="6">ATP-binding cassette domain-containing protein</fullName>
    </submittedName>
</protein>
<keyword evidence="3" id="KW-0547">Nucleotide-binding</keyword>
<dbReference type="RefSeq" id="WP_269422755.1">
    <property type="nucleotide sequence ID" value="NZ_JAPWGY010000002.1"/>
</dbReference>
<accession>A0ABT4LHJ1</accession>
<dbReference type="InterPro" id="IPR050166">
    <property type="entry name" value="ABC_transporter_ATP-bind"/>
</dbReference>
<dbReference type="InterPro" id="IPR003439">
    <property type="entry name" value="ABC_transporter-like_ATP-bd"/>
</dbReference>
<dbReference type="InterPro" id="IPR017871">
    <property type="entry name" value="ABC_transporter-like_CS"/>
</dbReference>
<comment type="caution">
    <text evidence="6">The sequence shown here is derived from an EMBL/GenBank/DDBJ whole genome shotgun (WGS) entry which is preliminary data.</text>
</comment>
<dbReference type="PANTHER" id="PTHR42788:SF19">
    <property type="entry name" value="ALIPHATIC SULFONATES IMPORT ATP-BINDING PROTEIN SSUB 2"/>
    <property type="match status" value="1"/>
</dbReference>
<keyword evidence="2" id="KW-0813">Transport</keyword>
<gene>
    <name evidence="6" type="ORF">O4H49_07230</name>
</gene>
<evidence type="ECO:0000259" key="5">
    <source>
        <dbReference type="PROSITE" id="PS50893"/>
    </source>
</evidence>
<dbReference type="InterPro" id="IPR003593">
    <property type="entry name" value="AAA+_ATPase"/>
</dbReference>
<dbReference type="GO" id="GO:0005524">
    <property type="term" value="F:ATP binding"/>
    <property type="evidence" value="ECO:0007669"/>
    <property type="project" value="UniProtKB-KW"/>
</dbReference>
<organism evidence="6 7">
    <name type="scientific">Kiloniella laminariae</name>
    <dbReference type="NCBI Taxonomy" id="454162"/>
    <lineage>
        <taxon>Bacteria</taxon>
        <taxon>Pseudomonadati</taxon>
        <taxon>Pseudomonadota</taxon>
        <taxon>Alphaproteobacteria</taxon>
        <taxon>Rhodospirillales</taxon>
        <taxon>Kiloniellaceae</taxon>
        <taxon>Kiloniella</taxon>
    </lineage>
</organism>
<dbReference type="PROSITE" id="PS50893">
    <property type="entry name" value="ABC_TRANSPORTER_2"/>
    <property type="match status" value="1"/>
</dbReference>
<evidence type="ECO:0000256" key="3">
    <source>
        <dbReference type="ARBA" id="ARBA00022741"/>
    </source>
</evidence>